<dbReference type="CDD" id="cd11650">
    <property type="entry name" value="AT4G37440_like"/>
    <property type="match status" value="1"/>
</dbReference>
<evidence type="ECO:0000256" key="2">
    <source>
        <dbReference type="SAM" id="MobiDB-lite"/>
    </source>
</evidence>
<accession>A0A6J1E912</accession>
<organism evidence="3 5">
    <name type="scientific">Cucurbita moschata</name>
    <name type="common">Winter crookneck squash</name>
    <name type="synonym">Cucurbita pepo var. moschata</name>
    <dbReference type="NCBI Taxonomy" id="3662"/>
    <lineage>
        <taxon>Eukaryota</taxon>
        <taxon>Viridiplantae</taxon>
        <taxon>Streptophyta</taxon>
        <taxon>Embryophyta</taxon>
        <taxon>Tracheophyta</taxon>
        <taxon>Spermatophyta</taxon>
        <taxon>Magnoliopsida</taxon>
        <taxon>eudicotyledons</taxon>
        <taxon>Gunneridae</taxon>
        <taxon>Pentapetalae</taxon>
        <taxon>rosids</taxon>
        <taxon>fabids</taxon>
        <taxon>Cucurbitales</taxon>
        <taxon>Cucurbitaceae</taxon>
        <taxon>Cucurbiteae</taxon>
        <taxon>Cucurbita</taxon>
    </lineage>
</organism>
<evidence type="ECO:0000313" key="4">
    <source>
        <dbReference type="RefSeq" id="XP_022924393.1"/>
    </source>
</evidence>
<feature type="compositionally biased region" description="Basic residues" evidence="2">
    <location>
        <begin position="426"/>
        <end position="448"/>
    </location>
</feature>
<sequence length="448" mass="51060">MEVCVEDRNAAQDMQSAISGQENIRDMEAPSCKQTMMLDRSEDMELDIIGCTDYCEGGPSNERNVSTENSSSFGDTISGTDYGLLLDDEEVESHLYGDNNLQPMSDGYSEVFPRKKKLTVHWRKFISPLMWRCRWLELQIKKLQSQSLKYDRELALFDQRKQSVYEHFSTEGLDVKSTGFSSHTQRHRVMKRKRRKKSEETTEVASYMAHHNLFSYYEKKRSLADDMSLEDTSKLDKTRNMKRDDINDFGAMATDGWAPSMWGDNDNYLEDIFLKIEAAQSKVHELKNRIEKVVTENPMKFSSINQLCFLASTDDPASPEDGNVDLVRSLHEASQLISEHALDVLMPETAIKTHGEVMLLPAMMQNVDCGITQKVVMQDSAVKEELQFSGKVQKLGEQKITSEADLTSKNKEPNMVQKTKPTSSPKKTRKRGGRRKTGSSKQRRKATG</sequence>
<feature type="compositionally biased region" description="Basic and acidic residues" evidence="2">
    <location>
        <begin position="402"/>
        <end position="412"/>
    </location>
</feature>
<feature type="region of interest" description="Disordered" evidence="2">
    <location>
        <begin position="181"/>
        <end position="202"/>
    </location>
</feature>
<dbReference type="Proteomes" id="UP000504609">
    <property type="component" value="Unplaced"/>
</dbReference>
<evidence type="ECO:0000256" key="1">
    <source>
        <dbReference type="SAM" id="Coils"/>
    </source>
</evidence>
<proteinExistence type="predicted"/>
<keyword evidence="3" id="KW-1185">Reference proteome</keyword>
<feature type="region of interest" description="Disordered" evidence="2">
    <location>
        <begin position="402"/>
        <end position="448"/>
    </location>
</feature>
<keyword evidence="1" id="KW-0175">Coiled coil</keyword>
<evidence type="ECO:0000313" key="5">
    <source>
        <dbReference type="RefSeq" id="XP_022924394.1"/>
    </source>
</evidence>
<dbReference type="RefSeq" id="XP_022924394.1">
    <property type="nucleotide sequence ID" value="XM_023068626.1"/>
</dbReference>
<dbReference type="AlphaFoldDB" id="A0A6J1E912"/>
<dbReference type="InterPro" id="IPR038745">
    <property type="entry name" value="AT4G37440-like"/>
</dbReference>
<name>A0A6J1E912_CUCMO</name>
<gene>
    <name evidence="4 5" type="primary">LOC111431902</name>
</gene>
<reference evidence="4 5" key="1">
    <citation type="submission" date="2025-04" db="UniProtKB">
        <authorList>
            <consortium name="RefSeq"/>
        </authorList>
    </citation>
    <scope>IDENTIFICATION</scope>
    <source>
        <tissue evidence="4 5">Young leaves</tissue>
    </source>
</reference>
<dbReference type="PANTHER" id="PTHR34057">
    <property type="entry name" value="ELONGATION FACTOR"/>
    <property type="match status" value="1"/>
</dbReference>
<protein>
    <submittedName>
        <fullName evidence="4 5">Uncharacterized protein LOC111431902</fullName>
    </submittedName>
</protein>
<dbReference type="RefSeq" id="XP_022924393.1">
    <property type="nucleotide sequence ID" value="XM_023068625.1"/>
</dbReference>
<dbReference type="KEGG" id="cmos:111431902"/>
<dbReference type="PANTHER" id="PTHR34057:SF10">
    <property type="entry name" value="TRANSPOSASE, PTTA_EN_SPM, PLANT"/>
    <property type="match status" value="1"/>
</dbReference>
<feature type="compositionally biased region" description="Basic residues" evidence="2">
    <location>
        <begin position="184"/>
        <end position="196"/>
    </location>
</feature>
<dbReference type="GeneID" id="111431902"/>
<evidence type="ECO:0000313" key="3">
    <source>
        <dbReference type="Proteomes" id="UP000504609"/>
    </source>
</evidence>
<feature type="coiled-coil region" evidence="1">
    <location>
        <begin position="269"/>
        <end position="296"/>
    </location>
</feature>